<dbReference type="Pfam" id="PF07702">
    <property type="entry name" value="UTRA"/>
    <property type="match status" value="1"/>
</dbReference>
<dbReference type="Gene3D" id="1.10.10.10">
    <property type="entry name" value="Winged helix-like DNA-binding domain superfamily/Winged helix DNA-binding domain"/>
    <property type="match status" value="1"/>
</dbReference>
<dbReference type="InterPro" id="IPR036390">
    <property type="entry name" value="WH_DNA-bd_sf"/>
</dbReference>
<evidence type="ECO:0000259" key="4">
    <source>
        <dbReference type="PROSITE" id="PS50949"/>
    </source>
</evidence>
<dbReference type="SUPFAM" id="SSF64288">
    <property type="entry name" value="Chorismate lyase-like"/>
    <property type="match status" value="1"/>
</dbReference>
<dbReference type="CDD" id="cd07377">
    <property type="entry name" value="WHTH_GntR"/>
    <property type="match status" value="1"/>
</dbReference>
<evidence type="ECO:0000256" key="2">
    <source>
        <dbReference type="ARBA" id="ARBA00023125"/>
    </source>
</evidence>
<dbReference type="PROSITE" id="PS50949">
    <property type="entry name" value="HTH_GNTR"/>
    <property type="match status" value="1"/>
</dbReference>
<dbReference type="Pfam" id="PF00392">
    <property type="entry name" value="GntR"/>
    <property type="match status" value="1"/>
</dbReference>
<evidence type="ECO:0000256" key="3">
    <source>
        <dbReference type="ARBA" id="ARBA00023163"/>
    </source>
</evidence>
<keyword evidence="1" id="KW-0805">Transcription regulation</keyword>
<dbReference type="PRINTS" id="PR00035">
    <property type="entry name" value="HTHGNTR"/>
</dbReference>
<dbReference type="InterPro" id="IPR011663">
    <property type="entry name" value="UTRA"/>
</dbReference>
<evidence type="ECO:0000313" key="5">
    <source>
        <dbReference type="EMBL" id="MFD1674925.1"/>
    </source>
</evidence>
<dbReference type="InterPro" id="IPR000524">
    <property type="entry name" value="Tscrpt_reg_HTH_GntR"/>
</dbReference>
<dbReference type="PANTHER" id="PTHR44846:SF1">
    <property type="entry name" value="MANNOSYL-D-GLYCERATE TRANSPORT_METABOLISM SYSTEM REPRESSOR MNGR-RELATED"/>
    <property type="match status" value="1"/>
</dbReference>
<dbReference type="RefSeq" id="WP_377942798.1">
    <property type="nucleotide sequence ID" value="NZ_JBHUCX010000024.1"/>
</dbReference>
<dbReference type="SMART" id="SM00866">
    <property type="entry name" value="UTRA"/>
    <property type="match status" value="1"/>
</dbReference>
<dbReference type="Gene3D" id="3.40.1410.10">
    <property type="entry name" value="Chorismate lyase-like"/>
    <property type="match status" value="1"/>
</dbReference>
<protein>
    <submittedName>
        <fullName evidence="5">GntR family transcriptional regulator</fullName>
    </submittedName>
</protein>
<dbReference type="SUPFAM" id="SSF46785">
    <property type="entry name" value="Winged helix' DNA-binding domain"/>
    <property type="match status" value="1"/>
</dbReference>
<comment type="caution">
    <text evidence="5">The sequence shown here is derived from an EMBL/GenBank/DDBJ whole genome shotgun (WGS) entry which is preliminary data.</text>
</comment>
<sequence>MRESVPLYKQLKSRILEQIRQGHWKPGQQLPSEAELSLEFDVSRTTVRQALGDLVSGGFVIRRQGKGTYVAERVFTSSATTLYGFAEALRELGVDVIVRIERLEEQKCPPQIAAALGVSEGRKTLLIERTAWVENECYFRDKSYILPPFHLDIGKISQQPDAFDYIYGFFEQNGVRINSGHQTIAAQLATDADCEQFSLEAPAPMLVIERITRDETGAAVEFSEVRYPAERYQFSVNLLRQADAVK</sequence>
<dbReference type="Proteomes" id="UP001597079">
    <property type="component" value="Unassembled WGS sequence"/>
</dbReference>
<name>A0ABW4JG65_9BACL</name>
<dbReference type="InterPro" id="IPR036388">
    <property type="entry name" value="WH-like_DNA-bd_sf"/>
</dbReference>
<keyword evidence="3" id="KW-0804">Transcription</keyword>
<dbReference type="EMBL" id="JBHUCX010000024">
    <property type="protein sequence ID" value="MFD1674925.1"/>
    <property type="molecule type" value="Genomic_DNA"/>
</dbReference>
<dbReference type="InterPro" id="IPR050679">
    <property type="entry name" value="Bact_HTH_transcr_reg"/>
</dbReference>
<organism evidence="5 6">
    <name type="scientific">Alicyclobacillus fodiniaquatilis</name>
    <dbReference type="NCBI Taxonomy" id="1661150"/>
    <lineage>
        <taxon>Bacteria</taxon>
        <taxon>Bacillati</taxon>
        <taxon>Bacillota</taxon>
        <taxon>Bacilli</taxon>
        <taxon>Bacillales</taxon>
        <taxon>Alicyclobacillaceae</taxon>
        <taxon>Alicyclobacillus</taxon>
    </lineage>
</organism>
<keyword evidence="2" id="KW-0238">DNA-binding</keyword>
<evidence type="ECO:0000256" key="1">
    <source>
        <dbReference type="ARBA" id="ARBA00023015"/>
    </source>
</evidence>
<accession>A0ABW4JG65</accession>
<gene>
    <name evidence="5" type="ORF">ACFSB2_09480</name>
</gene>
<dbReference type="InterPro" id="IPR028978">
    <property type="entry name" value="Chorismate_lyase_/UTRA_dom_sf"/>
</dbReference>
<feature type="domain" description="HTH gntR-type" evidence="4">
    <location>
        <begin position="5"/>
        <end position="73"/>
    </location>
</feature>
<evidence type="ECO:0000313" key="6">
    <source>
        <dbReference type="Proteomes" id="UP001597079"/>
    </source>
</evidence>
<dbReference type="PANTHER" id="PTHR44846">
    <property type="entry name" value="MANNOSYL-D-GLYCERATE TRANSPORT/METABOLISM SYSTEM REPRESSOR MNGR-RELATED"/>
    <property type="match status" value="1"/>
</dbReference>
<dbReference type="SMART" id="SM00345">
    <property type="entry name" value="HTH_GNTR"/>
    <property type="match status" value="1"/>
</dbReference>
<keyword evidence="6" id="KW-1185">Reference proteome</keyword>
<reference evidence="6" key="1">
    <citation type="journal article" date="2019" name="Int. J. Syst. Evol. Microbiol.">
        <title>The Global Catalogue of Microorganisms (GCM) 10K type strain sequencing project: providing services to taxonomists for standard genome sequencing and annotation.</title>
        <authorList>
            <consortium name="The Broad Institute Genomics Platform"/>
            <consortium name="The Broad Institute Genome Sequencing Center for Infectious Disease"/>
            <person name="Wu L."/>
            <person name="Ma J."/>
        </authorList>
    </citation>
    <scope>NUCLEOTIDE SEQUENCE [LARGE SCALE GENOMIC DNA]</scope>
    <source>
        <strain evidence="6">CGMCC 1.12286</strain>
    </source>
</reference>
<proteinExistence type="predicted"/>